<evidence type="ECO:0000259" key="3">
    <source>
        <dbReference type="Pfam" id="PF01261"/>
    </source>
</evidence>
<feature type="domain" description="Xylose isomerase-like TIM barrel" evidence="3">
    <location>
        <begin position="21"/>
        <end position="250"/>
    </location>
</feature>
<dbReference type="PIRSF" id="PIRSF006241">
    <property type="entry name" value="HyI"/>
    <property type="match status" value="1"/>
</dbReference>
<organism evidence="4 5">
    <name type="scientific">Paracoccus onchidii</name>
    <dbReference type="NCBI Taxonomy" id="3017813"/>
    <lineage>
        <taxon>Bacteria</taxon>
        <taxon>Pseudomonadati</taxon>
        <taxon>Pseudomonadota</taxon>
        <taxon>Alphaproteobacteria</taxon>
        <taxon>Rhodobacterales</taxon>
        <taxon>Paracoccaceae</taxon>
        <taxon>Paracoccus</taxon>
    </lineage>
</organism>
<comment type="caution">
    <text evidence="4">The sequence shown here is derived from an EMBL/GenBank/DDBJ whole genome shotgun (WGS) entry which is preliminary data.</text>
</comment>
<reference evidence="4" key="1">
    <citation type="submission" date="2022-12" db="EMBL/GenBank/DDBJ databases">
        <title>Paracoccus onchidii sp. nov., isolated from a marine invertebrate from the South China Sea.</title>
        <authorList>
            <person name="Xu S."/>
            <person name="Liu Z."/>
            <person name="Xu Y."/>
        </authorList>
    </citation>
    <scope>NUCLEOTIDE SEQUENCE</scope>
    <source>
        <strain evidence="4">Z330</strain>
    </source>
</reference>
<accession>A0ABT4ZIP6</accession>
<dbReference type="Gene3D" id="3.20.20.150">
    <property type="entry name" value="Divalent-metal-dependent TIM barrel enzymes"/>
    <property type="match status" value="1"/>
</dbReference>
<comment type="similarity">
    <text evidence="2">Belongs to the hyi family.</text>
</comment>
<dbReference type="Proteomes" id="UP001165641">
    <property type="component" value="Unassembled WGS sequence"/>
</dbReference>
<protein>
    <submittedName>
        <fullName evidence="4">TIM barrel protein</fullName>
    </submittedName>
</protein>
<proteinExistence type="inferred from homology"/>
<dbReference type="PANTHER" id="PTHR43489">
    <property type="entry name" value="ISOMERASE"/>
    <property type="match status" value="1"/>
</dbReference>
<keyword evidence="1 2" id="KW-0413">Isomerase</keyword>
<dbReference type="InterPro" id="IPR013022">
    <property type="entry name" value="Xyl_isomerase-like_TIM-brl"/>
</dbReference>
<evidence type="ECO:0000256" key="2">
    <source>
        <dbReference type="PIRNR" id="PIRNR006241"/>
    </source>
</evidence>
<evidence type="ECO:0000313" key="4">
    <source>
        <dbReference type="EMBL" id="MDB6178868.1"/>
    </source>
</evidence>
<dbReference type="PANTHER" id="PTHR43489:SF6">
    <property type="entry name" value="HYDROXYPYRUVATE ISOMERASE-RELATED"/>
    <property type="match status" value="1"/>
</dbReference>
<keyword evidence="5" id="KW-1185">Reference proteome</keyword>
<dbReference type="RefSeq" id="WP_271889981.1">
    <property type="nucleotide sequence ID" value="NZ_JAQBIE010000021.1"/>
</dbReference>
<evidence type="ECO:0000313" key="5">
    <source>
        <dbReference type="Proteomes" id="UP001165641"/>
    </source>
</evidence>
<evidence type="ECO:0000256" key="1">
    <source>
        <dbReference type="ARBA" id="ARBA00023235"/>
    </source>
</evidence>
<dbReference type="InterPro" id="IPR026040">
    <property type="entry name" value="HyI-like"/>
</dbReference>
<dbReference type="Pfam" id="PF01261">
    <property type="entry name" value="AP_endonuc_2"/>
    <property type="match status" value="1"/>
</dbReference>
<sequence>MPRFAANLSMMFTELPITERFAAAADAGFEAVEILFPYDIAANLLSRAAIRSGLEVALLNTPPPNWAGGPRGFAAVPGLEERFQKDFERALRFAQALRARHINVMAGNAYGPEAHEVFRRNLQWATQRAPHASLTIEPVSPEQNPENFLTCFDQAAEIIASVDAPNLGLQLDVFHAQAITADIATTFTKHQALIRHIQVSGYPDRHEPTGNQPELQEFLIMLDQLGYRGFVGAEYEPRGLTTAGLGWLQRAKATAGNPTAP</sequence>
<dbReference type="InterPro" id="IPR050417">
    <property type="entry name" value="Sugar_Epim/Isomerase"/>
</dbReference>
<name>A0ABT4ZIP6_9RHOB</name>
<gene>
    <name evidence="4" type="ORF">PAF17_15335</name>
</gene>
<dbReference type="EMBL" id="JAQBIE010000021">
    <property type="protein sequence ID" value="MDB6178868.1"/>
    <property type="molecule type" value="Genomic_DNA"/>
</dbReference>
<dbReference type="SUPFAM" id="SSF51658">
    <property type="entry name" value="Xylose isomerase-like"/>
    <property type="match status" value="1"/>
</dbReference>
<dbReference type="InterPro" id="IPR036237">
    <property type="entry name" value="Xyl_isomerase-like_sf"/>
</dbReference>